<accession>A0A9W3P4B9</accession>
<dbReference type="InterPro" id="IPR040561">
    <property type="entry name" value="LPD38"/>
</dbReference>
<feature type="region of interest" description="Disordered" evidence="1">
    <location>
        <begin position="383"/>
        <end position="443"/>
    </location>
</feature>
<gene>
    <name evidence="3" type="ORF">BTF1_15675</name>
</gene>
<evidence type="ECO:0000259" key="2">
    <source>
        <dbReference type="Pfam" id="PF18857"/>
    </source>
</evidence>
<dbReference type="RefSeq" id="WP_014895315.1">
    <property type="nucleotide sequence ID" value="NC_018508.1"/>
</dbReference>
<protein>
    <recommendedName>
        <fullName evidence="2">Large polyvalent protein associated domain-containing protein</fullName>
    </recommendedName>
</protein>
<feature type="domain" description="Large polyvalent protein associated" evidence="2">
    <location>
        <begin position="1145"/>
        <end position="1298"/>
    </location>
</feature>
<dbReference type="Proteomes" id="UP000005257">
    <property type="component" value="Chromosome"/>
</dbReference>
<name>A0A9W3P4B9_BACTU</name>
<feature type="compositionally biased region" description="Basic and acidic residues" evidence="1">
    <location>
        <begin position="7"/>
        <end position="29"/>
    </location>
</feature>
<sequence>MPRKKKSDIEREQASSMVKDWEKDNGGLDDNQRATLQRMIELNSNTAQQDIRRVDYYSGNQDKYEKNTQSIQVRNENTGNLVKNKKEIFALKEGQEEEPLENVYQSLAFDKNNEDHRKPPERNPFLDQIKAANSISQSTSTDWMKQQEEASRTNRMMSTIDRIAKQPPQEGGFFDDLKFGAKKFGEMIKPPEGKTRQEVWDEYMKDGGKSRGTKEVNRFANRTMDSTLLNAPSAAMKKVRAQDSVDWQDHREGVGENIADFVSTGIGYVLPGAGAANVAGKLGMAAKVGENTSKLGKIGQYAKEGAVTGALIAGAETPAKAYVNPEQTVGDHLKRIGVETAAGAAITPLAHGLMNAVQNLRKTKGNTSTSNVSDDVIQQERQQREFTNQAAEEQALQDTRIKNEPESLPIQAASESAPSLEQAIESVAKQKKKASSNGELPDDVQAMRHAPPVIQSAMAPDGRTITQKKLMDSFRDNVGITLRTGRMGLGDDAVSGIYKNSPEVIRTRDYGDLETLAHETGHHLDKKFGLNDPKFDDELMKLGSHTSGQNYTPEQIRQEGMAEFMRRYLLNPAMAEQEAPAFMKHFQNTIPEDVQKGLKTVQEDAQIWANQGDEARFRGKINVNEKTKGLERVKQVLQKLPNSKEELYTDVMDRLYPISKAEKEILGGELADASVSPYKKARLAAGTPKKAQMKVEEFRNIFGDSKVDMADIRDYVTATHARDLEKQGIKTGFTPDEIEKTIAKFDNPEIQAAHKKIKAYNDSLLDMLVEGQMLSKDAVTAMREKHPNYMPFNRYFDEEGMGEGFGGGKGFVDLTNPVKRIEGSSRNVIDPFESIVKNTFKSMQAIERNKVGLALADLAENEGAGKWIEKLAGDGKESVAKENIVTVFRNGEKQQYQLAPELYRAVKAMDKEVTNKFILAASKPSDWLRAGATLTPEFALRNPIRDQFAAYVVSDTGYNPFDFVKGLKEVGKKKFGKGSEVYDDWVNQGGAYGGYLSADRDLLKEQLSGLEKQESGLPKAIKAITAPVNPKNWLKVLQNISEVSEEATKVGAYHKGLKKGLTPEESAYQARDLMDFNRMGNSMQSANRIFTFLNANVQGKDKLIRAMKEHPVRTSARIAGSTLPPSALAIASYANANDKQKEMMDNMPQQEKDTYWSYAIPGTDKVGRIPKPFDISLLANTVERANKYREGNQYAFDGFDKTVNDAVKVPWIPTTLQPIVENMANYSFFRDGPIVPKRDEKNSPKEQYGPNTSLTAREMASALDKVGIEASPYKIDNLYKGYTAGLGQFPLKGLDSAISLISNKGVPTPIAQEWNESTPGAKAFFVNGQGGGKVMEDYYNIMDEQQAIQADSKKNEEDASNAEEMKVFNRIDRDMAKLRKEYYVVKSDTEMNPEVKRSELDRLDEEMRALARKGITVFRPDYK</sequence>
<evidence type="ECO:0000313" key="3">
    <source>
        <dbReference type="EMBL" id="AFQ27310.1"/>
    </source>
</evidence>
<reference evidence="3 4" key="1">
    <citation type="journal article" date="2013" name="Genome Announc.">
        <title>Complete Genome Sequence of Bacillus thuringiensis Serovar Israelensis Strain HD-789.</title>
        <authorList>
            <person name="Doggett N.A."/>
            <person name="Stubben C.J."/>
            <person name="Chertkov O."/>
            <person name="Bruce D.C."/>
            <person name="Detter J.C."/>
            <person name="Johnson S.L."/>
            <person name="Han C.S."/>
        </authorList>
    </citation>
    <scope>NUCLEOTIDE SEQUENCE [LARGE SCALE GENOMIC DNA]</scope>
    <source>
        <strain evidence="3 4">HD-789</strain>
    </source>
</reference>
<evidence type="ECO:0000256" key="1">
    <source>
        <dbReference type="SAM" id="MobiDB-lite"/>
    </source>
</evidence>
<feature type="region of interest" description="Disordered" evidence="1">
    <location>
        <begin position="1"/>
        <end position="29"/>
    </location>
</feature>
<dbReference type="EMBL" id="CP003763">
    <property type="protein sequence ID" value="AFQ27310.1"/>
    <property type="molecule type" value="Genomic_DNA"/>
</dbReference>
<evidence type="ECO:0000313" key="4">
    <source>
        <dbReference type="Proteomes" id="UP000005257"/>
    </source>
</evidence>
<dbReference type="Pfam" id="PF18857">
    <property type="entry name" value="LPD38"/>
    <property type="match status" value="1"/>
</dbReference>
<proteinExistence type="predicted"/>
<organism evidence="3 4">
    <name type="scientific">Bacillus thuringiensis HD-789</name>
    <dbReference type="NCBI Taxonomy" id="1217737"/>
    <lineage>
        <taxon>Bacteria</taxon>
        <taxon>Bacillati</taxon>
        <taxon>Bacillota</taxon>
        <taxon>Bacilli</taxon>
        <taxon>Bacillales</taxon>
        <taxon>Bacillaceae</taxon>
        <taxon>Bacillus</taxon>
        <taxon>Bacillus cereus group</taxon>
    </lineage>
</organism>
<dbReference type="KEGG" id="btn:BTF1_15675"/>